<evidence type="ECO:0000313" key="1">
    <source>
        <dbReference type="EMBL" id="JAH53048.1"/>
    </source>
</evidence>
<organism evidence="1">
    <name type="scientific">Anguilla anguilla</name>
    <name type="common">European freshwater eel</name>
    <name type="synonym">Muraena anguilla</name>
    <dbReference type="NCBI Taxonomy" id="7936"/>
    <lineage>
        <taxon>Eukaryota</taxon>
        <taxon>Metazoa</taxon>
        <taxon>Chordata</taxon>
        <taxon>Craniata</taxon>
        <taxon>Vertebrata</taxon>
        <taxon>Euteleostomi</taxon>
        <taxon>Actinopterygii</taxon>
        <taxon>Neopterygii</taxon>
        <taxon>Teleostei</taxon>
        <taxon>Anguilliformes</taxon>
        <taxon>Anguillidae</taxon>
        <taxon>Anguilla</taxon>
    </lineage>
</organism>
<name>A0A0E9TJY1_ANGAN</name>
<reference evidence="1" key="1">
    <citation type="submission" date="2014-11" db="EMBL/GenBank/DDBJ databases">
        <authorList>
            <person name="Amaro Gonzalez C."/>
        </authorList>
    </citation>
    <scope>NUCLEOTIDE SEQUENCE</scope>
</reference>
<reference evidence="1" key="2">
    <citation type="journal article" date="2015" name="Fish Shellfish Immunol.">
        <title>Early steps in the European eel (Anguilla anguilla)-Vibrio vulnificus interaction in the gills: Role of the RtxA13 toxin.</title>
        <authorList>
            <person name="Callol A."/>
            <person name="Pajuelo D."/>
            <person name="Ebbesson L."/>
            <person name="Teles M."/>
            <person name="MacKenzie S."/>
            <person name="Amaro C."/>
        </authorList>
    </citation>
    <scope>NUCLEOTIDE SEQUENCE</scope>
</reference>
<accession>A0A0E9TJY1</accession>
<dbReference type="EMBL" id="GBXM01055529">
    <property type="protein sequence ID" value="JAH53048.1"/>
    <property type="molecule type" value="Transcribed_RNA"/>
</dbReference>
<protein>
    <submittedName>
        <fullName evidence="1">Uncharacterized protein</fullName>
    </submittedName>
</protein>
<proteinExistence type="predicted"/>
<sequence>MVSASQDFPLGLLRMRGFMRWIFIPPPQPPATISIAISW</sequence>
<dbReference type="AlphaFoldDB" id="A0A0E9TJY1"/>